<evidence type="ECO:0000256" key="7">
    <source>
        <dbReference type="ARBA" id="ARBA00023136"/>
    </source>
</evidence>
<keyword evidence="4" id="KW-0547">Nucleotide-binding</keyword>
<comment type="subcellular location">
    <subcellularLocation>
        <location evidence="1">Membrane</location>
        <topology evidence="1">Multi-pass membrane protein</topology>
    </subcellularLocation>
</comment>
<feature type="domain" description="ABC transporter" evidence="12">
    <location>
        <begin position="1232"/>
        <end position="1474"/>
    </location>
</feature>
<keyword evidence="3 9" id="KW-0812">Transmembrane</keyword>
<feature type="transmembrane region" description="Helical" evidence="9">
    <location>
        <begin position="1708"/>
        <end position="1727"/>
    </location>
</feature>
<dbReference type="Proteomes" id="UP000601435">
    <property type="component" value="Unassembled WGS sequence"/>
</dbReference>
<evidence type="ECO:0000259" key="11">
    <source>
        <dbReference type="PROSITE" id="PS50198"/>
    </source>
</evidence>
<feature type="transmembrane region" description="Helical" evidence="9">
    <location>
        <begin position="2279"/>
        <end position="2301"/>
    </location>
</feature>
<dbReference type="PROSITE" id="PS50893">
    <property type="entry name" value="ABC_TRANSPORTER_2"/>
    <property type="match status" value="2"/>
</dbReference>
<feature type="transmembrane region" description="Helical" evidence="9">
    <location>
        <begin position="1796"/>
        <end position="1816"/>
    </location>
</feature>
<reference evidence="13" key="1">
    <citation type="submission" date="2021-02" db="EMBL/GenBank/DDBJ databases">
        <authorList>
            <person name="Dougan E. K."/>
            <person name="Rhodes N."/>
            <person name="Thang M."/>
            <person name="Chan C."/>
        </authorList>
    </citation>
    <scope>NUCLEOTIDE SEQUENCE</scope>
</reference>
<dbReference type="GO" id="GO:0003755">
    <property type="term" value="F:peptidyl-prolyl cis-trans isomerase activity"/>
    <property type="evidence" value="ECO:0007669"/>
    <property type="project" value="UniProtKB-KW"/>
</dbReference>
<dbReference type="PROSITE" id="PS00211">
    <property type="entry name" value="ABC_TRANSPORTER_1"/>
    <property type="match status" value="2"/>
</dbReference>
<dbReference type="InterPro" id="IPR049625">
    <property type="entry name" value="Glyco_transf_61_cat"/>
</dbReference>
<dbReference type="Pfam" id="PF01061">
    <property type="entry name" value="ABC2_membrane"/>
    <property type="match status" value="2"/>
</dbReference>
<keyword evidence="14" id="KW-1185">Reference proteome</keyword>
<accession>A0A812TR09</accession>
<keyword evidence="2" id="KW-0813">Transport</keyword>
<dbReference type="InterPro" id="IPR013525">
    <property type="entry name" value="ABC2_TM"/>
</dbReference>
<feature type="transmembrane region" description="Helical" evidence="9">
    <location>
        <begin position="1566"/>
        <end position="1584"/>
    </location>
</feature>
<dbReference type="GO" id="GO:0016757">
    <property type="term" value="F:glycosyltransferase activity"/>
    <property type="evidence" value="ECO:0007669"/>
    <property type="project" value="InterPro"/>
</dbReference>
<feature type="transmembrane region" description="Helical" evidence="9">
    <location>
        <begin position="2307"/>
        <end position="2328"/>
    </location>
</feature>
<dbReference type="InterPro" id="IPR000297">
    <property type="entry name" value="PPIase_PpiC"/>
</dbReference>
<feature type="domain" description="ABC transporter" evidence="12">
    <location>
        <begin position="1856"/>
        <end position="2090"/>
    </location>
</feature>
<evidence type="ECO:0000256" key="3">
    <source>
        <dbReference type="ARBA" id="ARBA00022692"/>
    </source>
</evidence>
<keyword evidence="8" id="KW-0697">Rotamase</keyword>
<feature type="transmembrane region" description="Helical" evidence="9">
    <location>
        <begin position="2391"/>
        <end position="2413"/>
    </location>
</feature>
<proteinExistence type="predicted"/>
<keyword evidence="10" id="KW-0732">Signal</keyword>
<evidence type="ECO:0000256" key="9">
    <source>
        <dbReference type="SAM" id="Phobius"/>
    </source>
</evidence>
<dbReference type="InterPro" id="IPR027417">
    <property type="entry name" value="P-loop_NTPase"/>
</dbReference>
<evidence type="ECO:0000256" key="5">
    <source>
        <dbReference type="ARBA" id="ARBA00022840"/>
    </source>
</evidence>
<dbReference type="Pfam" id="PF00005">
    <property type="entry name" value="ABC_tran"/>
    <property type="match status" value="2"/>
</dbReference>
<feature type="transmembrane region" description="Helical" evidence="9">
    <location>
        <begin position="2233"/>
        <end position="2249"/>
    </location>
</feature>
<feature type="transmembrane region" description="Helical" evidence="9">
    <location>
        <begin position="1163"/>
        <end position="1187"/>
    </location>
</feature>
<feature type="transmembrane region" description="Helical" evidence="9">
    <location>
        <begin position="1604"/>
        <end position="1623"/>
    </location>
</feature>
<dbReference type="InterPro" id="IPR003439">
    <property type="entry name" value="ABC_transporter-like_ATP-bd"/>
</dbReference>
<feature type="domain" description="PpiC" evidence="11">
    <location>
        <begin position="740"/>
        <end position="798"/>
    </location>
</feature>
<dbReference type="PROSITE" id="PS50198">
    <property type="entry name" value="PPIC_PPIASE_2"/>
    <property type="match status" value="1"/>
</dbReference>
<evidence type="ECO:0000256" key="2">
    <source>
        <dbReference type="ARBA" id="ARBA00022448"/>
    </source>
</evidence>
<feature type="transmembrane region" description="Helical" evidence="9">
    <location>
        <begin position="2167"/>
        <end position="2188"/>
    </location>
</feature>
<name>A0A812TR09_9DINO</name>
<dbReference type="InterPro" id="IPR046357">
    <property type="entry name" value="PPIase_dom_sf"/>
</dbReference>
<dbReference type="InterPro" id="IPR017871">
    <property type="entry name" value="ABC_transporter-like_CS"/>
</dbReference>
<dbReference type="OrthoDB" id="425071at2759"/>
<dbReference type="SMART" id="SM00382">
    <property type="entry name" value="AAA"/>
    <property type="match status" value="2"/>
</dbReference>
<dbReference type="Gene3D" id="3.10.50.40">
    <property type="match status" value="1"/>
</dbReference>
<keyword evidence="8" id="KW-0413">Isomerase</keyword>
<feature type="chain" id="PRO_5032939732" evidence="10">
    <location>
        <begin position="17"/>
        <end position="2452"/>
    </location>
</feature>
<keyword evidence="5" id="KW-0067">ATP-binding</keyword>
<evidence type="ECO:0000313" key="13">
    <source>
        <dbReference type="EMBL" id="CAE7547485.1"/>
    </source>
</evidence>
<dbReference type="GO" id="GO:0016020">
    <property type="term" value="C:membrane"/>
    <property type="evidence" value="ECO:0007669"/>
    <property type="project" value="UniProtKB-SubCell"/>
</dbReference>
<feature type="transmembrane region" description="Helical" evidence="9">
    <location>
        <begin position="2200"/>
        <end position="2221"/>
    </location>
</feature>
<keyword evidence="6 9" id="KW-1133">Transmembrane helix</keyword>
<dbReference type="PANTHER" id="PTHR48041:SF91">
    <property type="entry name" value="ABC TRANSPORTER G FAMILY MEMBER 28"/>
    <property type="match status" value="1"/>
</dbReference>
<dbReference type="InterPro" id="IPR003593">
    <property type="entry name" value="AAA+_ATPase"/>
</dbReference>
<evidence type="ECO:0000256" key="10">
    <source>
        <dbReference type="SAM" id="SignalP"/>
    </source>
</evidence>
<dbReference type="SUPFAM" id="SSF52540">
    <property type="entry name" value="P-loop containing nucleoside triphosphate hydrolases"/>
    <property type="match status" value="2"/>
</dbReference>
<dbReference type="GO" id="GO:0016887">
    <property type="term" value="F:ATP hydrolysis activity"/>
    <property type="evidence" value="ECO:0007669"/>
    <property type="project" value="InterPro"/>
</dbReference>
<dbReference type="InterPro" id="IPR050352">
    <property type="entry name" value="ABCG_transporters"/>
</dbReference>
<organism evidence="13 14">
    <name type="scientific">Symbiodinium necroappetens</name>
    <dbReference type="NCBI Taxonomy" id="1628268"/>
    <lineage>
        <taxon>Eukaryota</taxon>
        <taxon>Sar</taxon>
        <taxon>Alveolata</taxon>
        <taxon>Dinophyceae</taxon>
        <taxon>Suessiales</taxon>
        <taxon>Symbiodiniaceae</taxon>
        <taxon>Symbiodinium</taxon>
    </lineage>
</organism>
<protein>
    <submittedName>
        <fullName evidence="13">AtrA protein</fullName>
    </submittedName>
</protein>
<dbReference type="Pfam" id="PF04577">
    <property type="entry name" value="Glyco_transf_61"/>
    <property type="match status" value="1"/>
</dbReference>
<feature type="transmembrane region" description="Helical" evidence="9">
    <location>
        <begin position="1682"/>
        <end position="1701"/>
    </location>
</feature>
<dbReference type="GO" id="GO:0140359">
    <property type="term" value="F:ABC-type transporter activity"/>
    <property type="evidence" value="ECO:0007669"/>
    <property type="project" value="InterPro"/>
</dbReference>
<dbReference type="GO" id="GO:0005524">
    <property type="term" value="F:ATP binding"/>
    <property type="evidence" value="ECO:0007669"/>
    <property type="project" value="UniProtKB-KW"/>
</dbReference>
<evidence type="ECO:0000256" key="6">
    <source>
        <dbReference type="ARBA" id="ARBA00022989"/>
    </source>
</evidence>
<evidence type="ECO:0000256" key="4">
    <source>
        <dbReference type="ARBA" id="ARBA00022741"/>
    </source>
</evidence>
<feature type="signal peptide" evidence="10">
    <location>
        <begin position="1"/>
        <end position="16"/>
    </location>
</feature>
<evidence type="ECO:0000259" key="12">
    <source>
        <dbReference type="PROSITE" id="PS50893"/>
    </source>
</evidence>
<dbReference type="EMBL" id="CAJNJA010025696">
    <property type="protein sequence ID" value="CAE7547485.1"/>
    <property type="molecule type" value="Genomic_DNA"/>
</dbReference>
<feature type="transmembrane region" description="Helical" evidence="9">
    <location>
        <begin position="1650"/>
        <end position="1670"/>
    </location>
</feature>
<comment type="caution">
    <text evidence="13">The sequence shown here is derived from an EMBL/GenBank/DDBJ whole genome shotgun (WGS) entry which is preliminary data.</text>
</comment>
<dbReference type="Gene3D" id="3.40.50.300">
    <property type="entry name" value="P-loop containing nucleotide triphosphate hydrolases"/>
    <property type="match status" value="2"/>
</dbReference>
<sequence length="2452" mass="269264">MLWAALLFLAAGQELQEPDSQGGCWNEDKVRSRCCYGGPIACSLEEKCCAYRSLNYGHPGLPGLEGLPSELFHRLRVLFRSHGKALTRGGAAMAAEWLRRARKELDNLRNVSRAFPGQLPDMSAAYQAFLAYFVVFFGLRKRLSSAVISALLSREPGLWLRFQDIYAAAWGQRDFCRCVEAGEFFARSQAQFEELGVGQRHFLQRFLNGSEWQHHAISLQRCDKNEDDMVHPRAIQLMASSSQCVPGNLASLIILLHSCILEQDLRKTFMLSAGIFQLATFAAECLDAQYWGFTARDAVLHHARLIWEVVRGQVRAVQLQPMLLKRFAWNAFLNRKAPALQVSSSSTSSCGPHEVGSSTIGVAKLGRFTYGPLCTELGRFWLQAEILKDQRATDTKRVLAIIPVTMAGEANPWHHLHWWLPALWFYKLKKQIDASHLEVALVFPHEEIDWATSTARGRVVDATFRGHTEPREWSFLQPTWPRQSGLSLSVSEHFVPPHGVHAGVLQWLSELPPRPLQSFEGESYGNVILGLPSLRFFLRTPEMSCHQVSALRRFLLRSFPDRSELVPERGSPGSSPHPLQLALLQRPAGDGRQIENFEEVQEFLRSNFSELQLKVIQHLSGLPWVDQFRMFIGADLLVAVHGAGMAWLWAMRPKAAVIELRSRSSPMWLHCSEIWNTDGSQIFGGLARLVGMHHICTRPHDLPGTVEQARLSKIGDMTEEDAYNHSDNVVVFLPKLAMLLRSENSEAPDAKRGGDIGWISKGKAEPRLEAVALTTPRGACSPAFLERPGCFQMVYVEDREGWHHETSGELIRVSLIPDRFFLTGMTCSGRTALIAFLQLSLRLASGFNISELEIIVLNASDPLFSDANVRMSQDGSCGAGTVPGSVRPATQGREIHPPDGVSADWTWSDSGTQYCATDSCAYRGDLGSGSFWCPLAPGDTAERLKCECEQCPCPAGTGGFQCVNCETDEGCGEGGKCIRSMLLDGLHDKRFSCKFDEDLERSSTYRLFWSGGWSSPQFFAQYFPSQGIARLDIINTMCSHRQPILMQCGCTACDSLLDDIDPITGEQSGACTDANVPSPCARCEKCECTYPDDSWLSSFTRIIVDGIRRGVLIGCEDTGNCHAVLDDLPAPLSFDCQTGMCIPDNSTEEVVLARRSIDLFGQWTTVALLILSLVVLLSLFVLLCVVLDCLRTKRLADGALLDMPGAPLPAIAAAQAALGGFGSTPPGATLVFSWQNINCARKDKKVLQNVSGSVETLSSGRGALVALLGPSGSGKTTLLEALAGRMQPGDSGEVRINGKEMSARSRRRHVSFVYQDEILGATLTVREALEFSAALRLRSLSAAKRAGRVSWALKMLKLEEVADSKIGDSHRRGISGGERRRVAIGVELVVSPPIMVLDEPTTGLDASCALMLGRVLAQLAEGGRLLICSMHQPRAELLLLFNARLDLGQYGDQLTKTTDPWSHKEEEDWSPERVVPNERLGHLGQDEDTSNVNPELVEEIKKVVSRQSFGKQNGCMAGVFAGFDDDLSDALAIASRATAGASQAGLTLQVFLLWQRSLREATRGNYAGVVAAVVVLTIAFLVGFTFRNLDTGIVGVQNRFGSIFFTQLFFSFFGLQACTLWYVDRDRLDRERASKLYNVMSYFLAKGSAYLWWYCIFVPAMYVGIVYNLIGFQGSISKMLTFYLATAGTTAAASGVSLLCLSLTSSFANGISLAAIFLTVLQMYAGFLQRRDAIPWTFRWLNDVSPFAHAFAAMISSEFTGLVTTVEATGHSAVTVSGGIWPQQFNVDPTRMEHNLQMLGIVAGSIWILAFVPLWLRWYRVKTYHRCFRPTTRDRPSDALEAPSWVSGRAQGSAALIWQDLRATLPNGAGLYDGMTGIVHTGRPLAVLGPSGCGKTTLLSCLSGEVTKTKWTGSICLNRQKIARRKLRRTVGYVRQDDALHPELTVSEVISFVWVSAVYAQRRVTWTLHRLGLEAVANSKIGGHKFRGISGGERRRAAVGVELAVARGVLALDEPTSGLDSSSALALGSLLAELAGEGVILLASMHQPSPDLLAYFSSTLVLGAHGRVAYFGPSEQLPTYVSPFRKLNPGVSSASDLLLDVVSGPHQDKVFGGFHESKHADALQEDIQRVLMMASEDDMEVKSAAMPPVWAQLRQLLLRELQISRSLAAYTYFEATIAGVLLGATYYQMSYRLAGVISRLGLIFAVHCTLGMQALQGLLAWRDGYTSYRRERAAGYYYTGSFVIAKVVVDAILLRVGPPALMCILVYLLAGMHPGREAVCCLGFCLASFVSSTFCLALGATAPRSGVVLPLAVLLILIFLLFGGPLLASGDDVLRNISIFRASFNMLAANELRGLDFVFDPEGVSTTLGSRSGEDWMTDLGIKDNPIGEEVGWLLGWSFFYILVAWAVLAARSVTSSDFSLLSLFWRSVAYLKVLIYVQNCKQGRRRSTASE</sequence>
<dbReference type="PANTHER" id="PTHR48041">
    <property type="entry name" value="ABC TRANSPORTER G FAMILY MEMBER 28"/>
    <property type="match status" value="1"/>
</dbReference>
<keyword evidence="7 9" id="KW-0472">Membrane</keyword>
<evidence type="ECO:0000256" key="8">
    <source>
        <dbReference type="PROSITE-ProRule" id="PRU00278"/>
    </source>
</evidence>
<evidence type="ECO:0000313" key="14">
    <source>
        <dbReference type="Proteomes" id="UP000601435"/>
    </source>
</evidence>
<gene>
    <name evidence="13" type="primary">atrA</name>
    <name evidence="13" type="ORF">SNEC2469_LOCUS15777</name>
</gene>
<evidence type="ECO:0000256" key="1">
    <source>
        <dbReference type="ARBA" id="ARBA00004141"/>
    </source>
</evidence>